<proteinExistence type="predicted"/>
<comment type="caution">
    <text evidence="1">The sequence shown here is derived from an EMBL/GenBank/DDBJ whole genome shotgun (WGS) entry which is preliminary data.</text>
</comment>
<accession>A0A2B0Y5F0</accession>
<dbReference type="AlphaFoldDB" id="A0A2B0Y5F0"/>
<name>A0A2B0Y5F0_BACAN</name>
<dbReference type="Proteomes" id="UP000222851">
    <property type="component" value="Unassembled WGS sequence"/>
</dbReference>
<organism evidence="1 2">
    <name type="scientific">Bacillus anthracis</name>
    <name type="common">anthrax bacterium</name>
    <dbReference type="NCBI Taxonomy" id="1392"/>
    <lineage>
        <taxon>Bacteria</taxon>
        <taxon>Bacillati</taxon>
        <taxon>Bacillota</taxon>
        <taxon>Bacilli</taxon>
        <taxon>Bacillales</taxon>
        <taxon>Bacillaceae</taxon>
        <taxon>Bacillus</taxon>
        <taxon>Bacillus cereus group</taxon>
    </lineage>
</organism>
<protein>
    <submittedName>
        <fullName evidence="1">Uncharacterized protein</fullName>
    </submittedName>
</protein>
<gene>
    <name evidence="1" type="ORF">COJ30_11325</name>
</gene>
<evidence type="ECO:0000313" key="2">
    <source>
        <dbReference type="Proteomes" id="UP000222851"/>
    </source>
</evidence>
<evidence type="ECO:0000313" key="1">
    <source>
        <dbReference type="EMBL" id="PFL71576.1"/>
    </source>
</evidence>
<dbReference type="EMBL" id="NUXH01000042">
    <property type="protein sequence ID" value="PFL71576.1"/>
    <property type="molecule type" value="Genomic_DNA"/>
</dbReference>
<reference evidence="1 2" key="1">
    <citation type="submission" date="2017-09" db="EMBL/GenBank/DDBJ databases">
        <title>Large-scale bioinformatics analysis of Bacillus genomes uncovers conserved roles of natural products in bacterial physiology.</title>
        <authorList>
            <consortium name="Agbiome Team Llc"/>
            <person name="Bleich R.M."/>
            <person name="Grubbs K.J."/>
            <person name="Santa Maria K.C."/>
            <person name="Allen S.E."/>
            <person name="Farag S."/>
            <person name="Shank E.A."/>
            <person name="Bowers A."/>
        </authorList>
    </citation>
    <scope>NUCLEOTIDE SEQUENCE [LARGE SCALE GENOMIC DNA]</scope>
    <source>
        <strain evidence="1 2">AFS081271</strain>
    </source>
</reference>
<sequence length="61" mass="6164">MPVGLVTPVEPVCPVGSVNGGIVGNLGPIKIGSSAALCKIPGEFSSSFFDICSPPNSSYRI</sequence>